<sequence length="71" mass="7917">MYGPIAPSALQRHVRASVFPALWINRKKYRTQACTARAGFFACCAGRLSGMQPLTCFIVLILPVDFKALSW</sequence>
<proteinExistence type="predicted"/>
<evidence type="ECO:0000313" key="2">
    <source>
        <dbReference type="Proteomes" id="UP001151071"/>
    </source>
</evidence>
<name>A0A9X3TRQ5_9BACL</name>
<dbReference type="AlphaFoldDB" id="A0A9X3TRQ5"/>
<reference evidence="1" key="1">
    <citation type="submission" date="2022-12" db="EMBL/GenBank/DDBJ databases">
        <title>Draft genome sequence of the thermophilic strain Brevibacillus thermoruber HT42, isolated from Los Humeros, Puebla, Mexico, with biotechnological potential.</title>
        <authorList>
            <person name="Lara Sanchez J."/>
            <person name="Solis Palacios R."/>
            <person name="Bustos Baena A.S."/>
            <person name="Ruz Baez A.E."/>
            <person name="Espinosa Luna G."/>
            <person name="Oliart Ros R.M."/>
        </authorList>
    </citation>
    <scope>NUCLEOTIDE SEQUENCE</scope>
    <source>
        <strain evidence="1">HT42</strain>
    </source>
</reference>
<keyword evidence="2" id="KW-1185">Reference proteome</keyword>
<dbReference type="RefSeq" id="WP_156110513.1">
    <property type="nucleotide sequence ID" value="NZ_JAPYYP010000018.1"/>
</dbReference>
<dbReference type="Proteomes" id="UP001151071">
    <property type="component" value="Unassembled WGS sequence"/>
</dbReference>
<organism evidence="1 2">
    <name type="scientific">Brevibacillus thermoruber</name>
    <dbReference type="NCBI Taxonomy" id="33942"/>
    <lineage>
        <taxon>Bacteria</taxon>
        <taxon>Bacillati</taxon>
        <taxon>Bacillota</taxon>
        <taxon>Bacilli</taxon>
        <taxon>Bacillales</taxon>
        <taxon>Paenibacillaceae</taxon>
        <taxon>Brevibacillus</taxon>
    </lineage>
</organism>
<gene>
    <name evidence="1" type="ORF">O3V59_14335</name>
</gene>
<evidence type="ECO:0000313" key="1">
    <source>
        <dbReference type="EMBL" id="MDA5109544.1"/>
    </source>
</evidence>
<comment type="caution">
    <text evidence="1">The sequence shown here is derived from an EMBL/GenBank/DDBJ whole genome shotgun (WGS) entry which is preliminary data.</text>
</comment>
<dbReference type="EMBL" id="JAPYYP010000018">
    <property type="protein sequence ID" value="MDA5109544.1"/>
    <property type="molecule type" value="Genomic_DNA"/>
</dbReference>
<accession>A0A9X3TRQ5</accession>
<protein>
    <submittedName>
        <fullName evidence="1">Uncharacterized protein</fullName>
    </submittedName>
</protein>